<evidence type="ECO:0000313" key="4">
    <source>
        <dbReference type="Proteomes" id="UP000813385"/>
    </source>
</evidence>
<feature type="transmembrane region" description="Helical" evidence="2">
    <location>
        <begin position="92"/>
        <end position="109"/>
    </location>
</feature>
<evidence type="ECO:0000313" key="3">
    <source>
        <dbReference type="EMBL" id="KAH7368998.1"/>
    </source>
</evidence>
<comment type="caution">
    <text evidence="3">The sequence shown here is derived from an EMBL/GenBank/DDBJ whole genome shotgun (WGS) entry which is preliminary data.</text>
</comment>
<feature type="transmembrane region" description="Helical" evidence="2">
    <location>
        <begin position="47"/>
        <end position="72"/>
    </location>
</feature>
<accession>A0A8K0X6L5</accession>
<dbReference type="OrthoDB" id="2550114at2759"/>
<feature type="transmembrane region" description="Helical" evidence="2">
    <location>
        <begin position="121"/>
        <end position="143"/>
    </location>
</feature>
<proteinExistence type="predicted"/>
<feature type="transmembrane region" description="Helical" evidence="2">
    <location>
        <begin position="14"/>
        <end position="35"/>
    </location>
</feature>
<keyword evidence="4" id="KW-1185">Reference proteome</keyword>
<dbReference type="EMBL" id="JAGPXD010000002">
    <property type="protein sequence ID" value="KAH7368998.1"/>
    <property type="molecule type" value="Genomic_DNA"/>
</dbReference>
<dbReference type="PANTHER" id="PTHR39605">
    <property type="entry name" value="MAJOR FACILITATOR SUPERFAMILY (MFS) PROFILE DOMAIN-CONTAINING PROTEIN"/>
    <property type="match status" value="1"/>
</dbReference>
<keyword evidence="2" id="KW-0472">Membrane</keyword>
<gene>
    <name evidence="3" type="ORF">B0T11DRAFT_350558</name>
</gene>
<name>A0A8K0X6L5_9PEZI</name>
<keyword evidence="2" id="KW-1133">Transmembrane helix</keyword>
<dbReference type="Proteomes" id="UP000813385">
    <property type="component" value="Unassembled WGS sequence"/>
</dbReference>
<organism evidence="3 4">
    <name type="scientific">Plectosphaerella cucumerina</name>
    <dbReference type="NCBI Taxonomy" id="40658"/>
    <lineage>
        <taxon>Eukaryota</taxon>
        <taxon>Fungi</taxon>
        <taxon>Dikarya</taxon>
        <taxon>Ascomycota</taxon>
        <taxon>Pezizomycotina</taxon>
        <taxon>Sordariomycetes</taxon>
        <taxon>Hypocreomycetidae</taxon>
        <taxon>Glomerellales</taxon>
        <taxon>Plectosphaerellaceae</taxon>
        <taxon>Plectosphaerella</taxon>
    </lineage>
</organism>
<evidence type="ECO:0000256" key="1">
    <source>
        <dbReference type="SAM" id="MobiDB-lite"/>
    </source>
</evidence>
<keyword evidence="2" id="KW-0812">Transmembrane</keyword>
<protein>
    <submittedName>
        <fullName evidence="3">Uncharacterized protein</fullName>
    </submittedName>
</protein>
<sequence>MSRQAVSTYSVSSLAWLSIQAFPLITWPGFIASLLRDGLQQPTSLELYFARSLGFALLFFGLTTLVVSGVLPVGGPDSGASASTKTSASADAAIFLSALHHAATAFYCYTRFIWSRDTQTAFAAGGLASAALACMGLWCVMFGGDKGRLSKRHGFDKDTSSWPFKNSESYRSKKKGL</sequence>
<dbReference type="AlphaFoldDB" id="A0A8K0X6L5"/>
<reference evidence="3" key="1">
    <citation type="journal article" date="2021" name="Nat. Commun.">
        <title>Genetic determinants of endophytism in the Arabidopsis root mycobiome.</title>
        <authorList>
            <person name="Mesny F."/>
            <person name="Miyauchi S."/>
            <person name="Thiergart T."/>
            <person name="Pickel B."/>
            <person name="Atanasova L."/>
            <person name="Karlsson M."/>
            <person name="Huettel B."/>
            <person name="Barry K.W."/>
            <person name="Haridas S."/>
            <person name="Chen C."/>
            <person name="Bauer D."/>
            <person name="Andreopoulos W."/>
            <person name="Pangilinan J."/>
            <person name="LaButti K."/>
            <person name="Riley R."/>
            <person name="Lipzen A."/>
            <person name="Clum A."/>
            <person name="Drula E."/>
            <person name="Henrissat B."/>
            <person name="Kohler A."/>
            <person name="Grigoriev I.V."/>
            <person name="Martin F.M."/>
            <person name="Hacquard S."/>
        </authorList>
    </citation>
    <scope>NUCLEOTIDE SEQUENCE</scope>
    <source>
        <strain evidence="3">MPI-CAGE-AT-0016</strain>
    </source>
</reference>
<feature type="compositionally biased region" description="Polar residues" evidence="1">
    <location>
        <begin position="160"/>
        <end position="169"/>
    </location>
</feature>
<dbReference type="PANTHER" id="PTHR39605:SF1">
    <property type="entry name" value="MAJOR FACILITATOR SUPERFAMILY (MFS) PROFILE DOMAIN-CONTAINING PROTEIN"/>
    <property type="match status" value="1"/>
</dbReference>
<feature type="region of interest" description="Disordered" evidence="1">
    <location>
        <begin position="154"/>
        <end position="177"/>
    </location>
</feature>
<evidence type="ECO:0000256" key="2">
    <source>
        <dbReference type="SAM" id="Phobius"/>
    </source>
</evidence>